<dbReference type="RefSeq" id="WP_089692292.1">
    <property type="nucleotide sequence ID" value="NZ_DALZIY010000002.1"/>
</dbReference>
<gene>
    <name evidence="2" type="ORF">SAMN05421593_2209</name>
</gene>
<evidence type="ECO:0000256" key="1">
    <source>
        <dbReference type="SAM" id="SignalP"/>
    </source>
</evidence>
<proteinExistence type="predicted"/>
<feature type="signal peptide" evidence="1">
    <location>
        <begin position="1"/>
        <end position="18"/>
    </location>
</feature>
<dbReference type="OrthoDB" id="1273365at2"/>
<organism evidence="2 3">
    <name type="scientific">Chryseobacterium culicis</name>
    <dbReference type="NCBI Taxonomy" id="680127"/>
    <lineage>
        <taxon>Bacteria</taxon>
        <taxon>Pseudomonadati</taxon>
        <taxon>Bacteroidota</taxon>
        <taxon>Flavobacteriia</taxon>
        <taxon>Flavobacteriales</taxon>
        <taxon>Weeksellaceae</taxon>
        <taxon>Chryseobacterium group</taxon>
        <taxon>Chryseobacterium</taxon>
    </lineage>
</organism>
<dbReference type="AlphaFoldDB" id="A0A1H6HGZ9"/>
<dbReference type="STRING" id="680127.SAMN05421593_2209"/>
<evidence type="ECO:0000313" key="2">
    <source>
        <dbReference type="EMBL" id="SEH33223.1"/>
    </source>
</evidence>
<dbReference type="EMBL" id="FNWQ01000002">
    <property type="protein sequence ID" value="SEH33223.1"/>
    <property type="molecule type" value="Genomic_DNA"/>
</dbReference>
<evidence type="ECO:0008006" key="4">
    <source>
        <dbReference type="Google" id="ProtNLM"/>
    </source>
</evidence>
<protein>
    <recommendedName>
        <fullName evidence="4">Lipocalin-like domain-containing protein</fullName>
    </recommendedName>
</protein>
<dbReference type="Proteomes" id="UP000198561">
    <property type="component" value="Unassembled WGS sequence"/>
</dbReference>
<accession>A0A1H6HGZ9</accession>
<name>A0A1H6HGZ9_CHRCI</name>
<reference evidence="2 3" key="1">
    <citation type="submission" date="2016-10" db="EMBL/GenBank/DDBJ databases">
        <authorList>
            <person name="de Groot N.N."/>
        </authorList>
    </citation>
    <scope>NUCLEOTIDE SEQUENCE [LARGE SCALE GENOMIC DNA]</scope>
    <source>
        <strain evidence="2 3">DSM 23031</strain>
    </source>
</reference>
<sequence>MKKSFLIFLLLFFGLCFSQSEKDLYGKWVGTDAGSYGSFTFFSDGYIKAELDGLNIDGRNYVIPDGPNKGKIGHVKYTADFSKKIIKFNLIGSYNDFDNKLEESKFLSGLIQFINENELQMFFDFENKNPADIDPASPNVIILHREKDL</sequence>
<keyword evidence="1" id="KW-0732">Signal</keyword>
<evidence type="ECO:0000313" key="3">
    <source>
        <dbReference type="Proteomes" id="UP000198561"/>
    </source>
</evidence>
<feature type="chain" id="PRO_5011513666" description="Lipocalin-like domain-containing protein" evidence="1">
    <location>
        <begin position="19"/>
        <end position="149"/>
    </location>
</feature>